<dbReference type="InterPro" id="IPR000061">
    <property type="entry name" value="Surp"/>
</dbReference>
<evidence type="ECO:0000313" key="5">
    <source>
        <dbReference type="WBParaSite" id="TCONS_00001378.p1"/>
    </source>
</evidence>
<dbReference type="PANTHER" id="PTHR13161">
    <property type="entry name" value="SPLICING FACTOR SUPPRESSOR OF WHITE APRICOT"/>
    <property type="match status" value="1"/>
</dbReference>
<dbReference type="AlphaFoldDB" id="A0A0K0ELJ8"/>
<feature type="domain" description="SURP motif" evidence="2">
    <location>
        <begin position="50"/>
        <end position="93"/>
    </location>
</feature>
<accession>A0A0K0ELJ8</accession>
<dbReference type="SMART" id="SM00648">
    <property type="entry name" value="SWAP"/>
    <property type="match status" value="2"/>
</dbReference>
<feature type="region of interest" description="Disordered" evidence="1">
    <location>
        <begin position="104"/>
        <end position="155"/>
    </location>
</feature>
<dbReference type="GO" id="GO:0000395">
    <property type="term" value="P:mRNA 5'-splice site recognition"/>
    <property type="evidence" value="ECO:0007669"/>
    <property type="project" value="TreeGrafter"/>
</dbReference>
<dbReference type="Pfam" id="PF01805">
    <property type="entry name" value="Surp"/>
    <property type="match status" value="2"/>
</dbReference>
<name>A0A0K0ELJ8_STRER</name>
<dbReference type="SUPFAM" id="SSF109905">
    <property type="entry name" value="Surp module (SWAP domain)"/>
    <property type="match status" value="2"/>
</dbReference>
<dbReference type="Gene3D" id="1.10.10.790">
    <property type="entry name" value="Surp module"/>
    <property type="match status" value="2"/>
</dbReference>
<dbReference type="STRING" id="6248.A0A0K0ELJ8"/>
<evidence type="ECO:0000256" key="1">
    <source>
        <dbReference type="SAM" id="MobiDB-lite"/>
    </source>
</evidence>
<evidence type="ECO:0000313" key="3">
    <source>
        <dbReference type="Proteomes" id="UP000035681"/>
    </source>
</evidence>
<dbReference type="PANTHER" id="PTHR13161:SF15">
    <property type="entry name" value="SPLICING FACTOR, SUPPRESSOR OF WHITE-APRICOT HOMOLOG"/>
    <property type="match status" value="1"/>
</dbReference>
<organism evidence="4">
    <name type="scientific">Strongyloides stercoralis</name>
    <name type="common">Threadworm</name>
    <dbReference type="NCBI Taxonomy" id="6248"/>
    <lineage>
        <taxon>Eukaryota</taxon>
        <taxon>Metazoa</taxon>
        <taxon>Ecdysozoa</taxon>
        <taxon>Nematoda</taxon>
        <taxon>Chromadorea</taxon>
        <taxon>Rhabditida</taxon>
        <taxon>Tylenchina</taxon>
        <taxon>Panagrolaimomorpha</taxon>
        <taxon>Strongyloidoidea</taxon>
        <taxon>Strongyloididae</taxon>
        <taxon>Strongyloides</taxon>
    </lineage>
</organism>
<reference evidence="4" key="1">
    <citation type="submission" date="2015-08" db="UniProtKB">
        <authorList>
            <consortium name="WormBaseParasite"/>
        </authorList>
    </citation>
    <scope>IDENTIFICATION</scope>
</reference>
<protein>
    <submittedName>
        <fullName evidence="4 5">SURP motif domain-containing protein</fullName>
    </submittedName>
</protein>
<feature type="region of interest" description="Disordered" evidence="1">
    <location>
        <begin position="1"/>
        <end position="21"/>
    </location>
</feature>
<keyword evidence="3" id="KW-1185">Reference proteome</keyword>
<proteinExistence type="predicted"/>
<evidence type="ECO:0000313" key="4">
    <source>
        <dbReference type="WBParaSite" id="SSTP_0001034200.1"/>
    </source>
</evidence>
<dbReference type="Proteomes" id="UP000035681">
    <property type="component" value="Unplaced"/>
</dbReference>
<dbReference type="InterPro" id="IPR035967">
    <property type="entry name" value="SWAP/Surp_sf"/>
</dbReference>
<feature type="domain" description="SURP motif" evidence="2">
    <location>
        <begin position="255"/>
        <end position="294"/>
    </location>
</feature>
<dbReference type="WBParaSite" id="SSTP_0001034200.1">
    <property type="protein sequence ID" value="SSTP_0001034200.1"/>
    <property type="gene ID" value="SSTP_0001034200"/>
</dbReference>
<sequence length="384" mass="44514">MDGNKISPETRNVSNDSDDDEFIEEPYVLDSRLKLPDNIPLPKTMREGSRIEKTAAFVALKGSQMEIFIRVRQKDNASKFNFLDFEHPLNTFYKAIINEVKNNNYQPKNYTPKRKVQKSLCDYSSSDNDDGDDDNSYLHPTLVKKTKKDESKAPIGPMCEKEANIIIHKEVNDKAKDLMKQKYDITQGKDMYSKLFKNLVDHTKTETSDTPQKVEENSESKDYYEWYTSVYKIRHSLEPTILPPIFDPPKALQNIINSAINYIITNGIDAERKLLKANPALTFLLEGDPNYFYYQLKLKQKHVDMGKWVGNKNTETESTSTLPIQETKNDQIPKNPNVKSVQSNFSFIDESYEKPLELDEKTKAERQRKAKLFLKRLEETKKTL</sequence>
<dbReference type="InterPro" id="IPR040397">
    <property type="entry name" value="SWAP"/>
</dbReference>
<dbReference type="PROSITE" id="PS50128">
    <property type="entry name" value="SURP"/>
    <property type="match status" value="2"/>
</dbReference>
<evidence type="ECO:0000259" key="2">
    <source>
        <dbReference type="PROSITE" id="PS50128"/>
    </source>
</evidence>
<feature type="region of interest" description="Disordered" evidence="1">
    <location>
        <begin position="314"/>
        <end position="336"/>
    </location>
</feature>
<dbReference type="WBParaSite" id="TCONS_00001378.p1">
    <property type="protein sequence ID" value="TCONS_00001378.p1"/>
    <property type="gene ID" value="XLOC_001269"/>
</dbReference>
<dbReference type="GO" id="GO:0003723">
    <property type="term" value="F:RNA binding"/>
    <property type="evidence" value="ECO:0007669"/>
    <property type="project" value="InterPro"/>
</dbReference>